<dbReference type="AlphaFoldDB" id="A0A433DM58"/>
<keyword evidence="5" id="KW-0378">Hydrolase</keyword>
<dbReference type="InterPro" id="IPR003439">
    <property type="entry name" value="ABC_transporter-like_ATP-bd"/>
</dbReference>
<sequence length="201" mass="22538">MSYSEGHLMRTDYQQVLYMYALTYDLEILEHGDQTEISKKGITLSRGQKQCLALAHAVYSQANIIILDDCLSAIDAHTAKHLYEHCLMGCLMHDHTRILIMHHIRLCLCGTAHVVAMCDGEVVGSESPVDILQSDMLRDEVILEEKEGEAIEGKVPVLPVTVFKMHKEGLGKLVTDEMHAEGSVSREIYALYFNTTGGVWF</sequence>
<keyword evidence="3" id="KW-0067">ATP-binding</keyword>
<dbReference type="EMBL" id="RBNI01000484">
    <property type="protein sequence ID" value="RUP51776.1"/>
    <property type="molecule type" value="Genomic_DNA"/>
</dbReference>
<dbReference type="OrthoDB" id="2443112at2759"/>
<evidence type="ECO:0000256" key="1">
    <source>
        <dbReference type="ARBA" id="ARBA00022737"/>
    </source>
</evidence>
<organism evidence="5 6">
    <name type="scientific">Jimgerdemannia flammicorona</name>
    <dbReference type="NCBI Taxonomy" id="994334"/>
    <lineage>
        <taxon>Eukaryota</taxon>
        <taxon>Fungi</taxon>
        <taxon>Fungi incertae sedis</taxon>
        <taxon>Mucoromycota</taxon>
        <taxon>Mucoromycotina</taxon>
        <taxon>Endogonomycetes</taxon>
        <taxon>Endogonales</taxon>
        <taxon>Endogonaceae</taxon>
        <taxon>Jimgerdemannia</taxon>
    </lineage>
</organism>
<dbReference type="InterPro" id="IPR050173">
    <property type="entry name" value="ABC_transporter_C-like"/>
</dbReference>
<evidence type="ECO:0000256" key="3">
    <source>
        <dbReference type="ARBA" id="ARBA00022840"/>
    </source>
</evidence>
<evidence type="ECO:0000313" key="5">
    <source>
        <dbReference type="EMBL" id="RUP51776.1"/>
    </source>
</evidence>
<dbReference type="PANTHER" id="PTHR24223">
    <property type="entry name" value="ATP-BINDING CASSETTE SUB-FAMILY C"/>
    <property type="match status" value="1"/>
</dbReference>
<keyword evidence="6" id="KW-1185">Reference proteome</keyword>
<comment type="caution">
    <text evidence="5">The sequence shown here is derived from an EMBL/GenBank/DDBJ whole genome shotgun (WGS) entry which is preliminary data.</text>
</comment>
<dbReference type="GO" id="GO:0016887">
    <property type="term" value="F:ATP hydrolysis activity"/>
    <property type="evidence" value="ECO:0007669"/>
    <property type="project" value="InterPro"/>
</dbReference>
<reference evidence="5 6" key="1">
    <citation type="journal article" date="2018" name="New Phytol.">
        <title>Phylogenomics of Endogonaceae and evolution of mycorrhizas within Mucoromycota.</title>
        <authorList>
            <person name="Chang Y."/>
            <person name="Desiro A."/>
            <person name="Na H."/>
            <person name="Sandor L."/>
            <person name="Lipzen A."/>
            <person name="Clum A."/>
            <person name="Barry K."/>
            <person name="Grigoriev I.V."/>
            <person name="Martin F.M."/>
            <person name="Stajich J.E."/>
            <person name="Smith M.E."/>
            <person name="Bonito G."/>
            <person name="Spatafora J.W."/>
        </authorList>
    </citation>
    <scope>NUCLEOTIDE SEQUENCE [LARGE SCALE GENOMIC DNA]</scope>
    <source>
        <strain evidence="5 6">GMNB39</strain>
    </source>
</reference>
<dbReference type="InterPro" id="IPR027417">
    <property type="entry name" value="P-loop_NTPase"/>
</dbReference>
<dbReference type="Gene3D" id="3.40.50.300">
    <property type="entry name" value="P-loop containing nucleotide triphosphate hydrolases"/>
    <property type="match status" value="1"/>
</dbReference>
<dbReference type="GO" id="GO:0042626">
    <property type="term" value="F:ATPase-coupled transmembrane transporter activity"/>
    <property type="evidence" value="ECO:0007669"/>
    <property type="project" value="TreeGrafter"/>
</dbReference>
<keyword evidence="1" id="KW-0677">Repeat</keyword>
<keyword evidence="2" id="KW-0547">Nucleotide-binding</keyword>
<evidence type="ECO:0000313" key="6">
    <source>
        <dbReference type="Proteomes" id="UP000268093"/>
    </source>
</evidence>
<name>A0A433DM58_9FUNG</name>
<evidence type="ECO:0000259" key="4">
    <source>
        <dbReference type="Pfam" id="PF00005"/>
    </source>
</evidence>
<dbReference type="PANTHER" id="PTHR24223:SF353">
    <property type="entry name" value="ABC TRANSPORTER ATP-BINDING PROTEIN_PERMEASE VMR1-RELATED"/>
    <property type="match status" value="1"/>
</dbReference>
<accession>A0A433DM58</accession>
<protein>
    <submittedName>
        <fullName evidence="5">P-loop containing nucleoside triphosphate hydrolase protein</fullName>
    </submittedName>
</protein>
<dbReference type="Proteomes" id="UP000268093">
    <property type="component" value="Unassembled WGS sequence"/>
</dbReference>
<gene>
    <name evidence="5" type="ORF">BC936DRAFT_146012</name>
</gene>
<dbReference type="GO" id="GO:0000329">
    <property type="term" value="C:fungal-type vacuole membrane"/>
    <property type="evidence" value="ECO:0007669"/>
    <property type="project" value="TreeGrafter"/>
</dbReference>
<proteinExistence type="predicted"/>
<dbReference type="GO" id="GO:0005524">
    <property type="term" value="F:ATP binding"/>
    <property type="evidence" value="ECO:0007669"/>
    <property type="project" value="UniProtKB-KW"/>
</dbReference>
<feature type="domain" description="ABC transporter" evidence="4">
    <location>
        <begin position="31"/>
        <end position="71"/>
    </location>
</feature>
<dbReference type="Pfam" id="PF00005">
    <property type="entry name" value="ABC_tran"/>
    <property type="match status" value="1"/>
</dbReference>
<evidence type="ECO:0000256" key="2">
    <source>
        <dbReference type="ARBA" id="ARBA00022741"/>
    </source>
</evidence>
<dbReference type="SUPFAM" id="SSF52540">
    <property type="entry name" value="P-loop containing nucleoside triphosphate hydrolases"/>
    <property type="match status" value="1"/>
</dbReference>